<organism evidence="2 3">
    <name type="scientific">Eisenbergiella massiliensis</name>
    <dbReference type="NCBI Taxonomy" id="1720294"/>
    <lineage>
        <taxon>Bacteria</taxon>
        <taxon>Bacillati</taxon>
        <taxon>Bacillota</taxon>
        <taxon>Clostridia</taxon>
        <taxon>Lachnospirales</taxon>
        <taxon>Lachnospiraceae</taxon>
        <taxon>Eisenbergiella</taxon>
    </lineage>
</organism>
<dbReference type="InterPro" id="IPR050194">
    <property type="entry name" value="Glycosyltransferase_grp1"/>
</dbReference>
<evidence type="ECO:0000313" key="3">
    <source>
        <dbReference type="Proteomes" id="UP000260812"/>
    </source>
</evidence>
<reference evidence="2" key="1">
    <citation type="submission" date="2018-08" db="EMBL/GenBank/DDBJ databases">
        <title>A genome reference for cultivated species of the human gut microbiota.</title>
        <authorList>
            <person name="Zou Y."/>
            <person name="Xue W."/>
            <person name="Luo G."/>
        </authorList>
    </citation>
    <scope>NUCLEOTIDE SEQUENCE [LARGE SCALE GENOMIC DNA]</scope>
    <source>
        <strain evidence="2">TF05-5AC</strain>
    </source>
</reference>
<evidence type="ECO:0000259" key="1">
    <source>
        <dbReference type="Pfam" id="PF00534"/>
    </source>
</evidence>
<proteinExistence type="predicted"/>
<evidence type="ECO:0000313" key="2">
    <source>
        <dbReference type="EMBL" id="RGE57343.1"/>
    </source>
</evidence>
<sequence length="381" mass="43133">MGKPRLILYDTCNYRDYPVGGQVTSIKNFLRFLSQEYPEHTGEVLLVGVSCDASEVGKVKRISNGGGEYSFLAVTQASADLSKVKKSLRLEYVKGLWKYRKLIGLTREDCNYIHTPEAFGAVRFLRPGAICYVFSHGTYLDMWQRVRFFKKAPFIRKAFQGFLVHVIKKSTAIFVLEQETLENYSVYNKHTVHVGNSIVVHPYEERKLHEDKIHFLYAGRLSAVKNVGPMIKAVKSYGRSCDFTILGDGEERKQLETLADGNERIHFAGAVSPDEVQETMKAADMLVMNSTFEGIPMIILEAISRGLPVITTDVGGIKEVLTYGKDSEVTDGSVESIHSAMDKIVADYERYAKAAYEKSLQFDYRKVNRKVFDVINESLQW</sequence>
<dbReference type="EMBL" id="QVLV01000016">
    <property type="protein sequence ID" value="RGE57343.1"/>
    <property type="molecule type" value="Genomic_DNA"/>
</dbReference>
<name>A0A3E3HZQ3_9FIRM</name>
<dbReference type="Pfam" id="PF00534">
    <property type="entry name" value="Glycos_transf_1"/>
    <property type="match status" value="1"/>
</dbReference>
<dbReference type="GO" id="GO:0016757">
    <property type="term" value="F:glycosyltransferase activity"/>
    <property type="evidence" value="ECO:0007669"/>
    <property type="project" value="InterPro"/>
</dbReference>
<dbReference type="SUPFAM" id="SSF53756">
    <property type="entry name" value="UDP-Glycosyltransferase/glycogen phosphorylase"/>
    <property type="match status" value="1"/>
</dbReference>
<feature type="domain" description="Glycosyl transferase family 1" evidence="1">
    <location>
        <begin position="207"/>
        <end position="356"/>
    </location>
</feature>
<dbReference type="AlphaFoldDB" id="A0A3E3HZQ3"/>
<dbReference type="Gene3D" id="3.40.50.2000">
    <property type="entry name" value="Glycogen Phosphorylase B"/>
    <property type="match status" value="2"/>
</dbReference>
<comment type="caution">
    <text evidence="2">The sequence shown here is derived from an EMBL/GenBank/DDBJ whole genome shotgun (WGS) entry which is preliminary data.</text>
</comment>
<dbReference type="CDD" id="cd03801">
    <property type="entry name" value="GT4_PimA-like"/>
    <property type="match status" value="1"/>
</dbReference>
<dbReference type="PANTHER" id="PTHR45947">
    <property type="entry name" value="SULFOQUINOVOSYL TRANSFERASE SQD2"/>
    <property type="match status" value="1"/>
</dbReference>
<dbReference type="PANTHER" id="PTHR45947:SF3">
    <property type="entry name" value="SULFOQUINOVOSYL TRANSFERASE SQD2"/>
    <property type="match status" value="1"/>
</dbReference>
<dbReference type="GeneID" id="97989096"/>
<dbReference type="Proteomes" id="UP000260812">
    <property type="component" value="Unassembled WGS sequence"/>
</dbReference>
<dbReference type="RefSeq" id="WP_021636938.1">
    <property type="nucleotide sequence ID" value="NZ_CANNOQ010000174.1"/>
</dbReference>
<accession>A0A3E3HZQ3</accession>
<keyword evidence="3" id="KW-1185">Reference proteome</keyword>
<protein>
    <submittedName>
        <fullName evidence="2">Glycosyltransferase</fullName>
    </submittedName>
</protein>
<keyword evidence="2" id="KW-0808">Transferase</keyword>
<dbReference type="InterPro" id="IPR001296">
    <property type="entry name" value="Glyco_trans_1"/>
</dbReference>
<gene>
    <name evidence="2" type="ORF">DXC51_20030</name>
</gene>